<feature type="domain" description="Metallo-beta-lactamase" evidence="1">
    <location>
        <begin position="102"/>
        <end position="300"/>
    </location>
</feature>
<protein>
    <submittedName>
        <fullName evidence="3">MBL fold metallo-hydrolase</fullName>
    </submittedName>
</protein>
<gene>
    <name evidence="3" type="ORF">ABS648_05050</name>
    <name evidence="2" type="ORF">PSm6_29640</name>
</gene>
<dbReference type="Pfam" id="PF12706">
    <property type="entry name" value="Lactamase_B_2"/>
    <property type="match status" value="1"/>
</dbReference>
<proteinExistence type="predicted"/>
<sequence length="359" mass="40359">MPRALRPTWLISLMTLAGCAGTPYQGPTSDHFDGQRFHNIEPKPHKDLWSVLKWQFNREKQAPWVEEPAVAAPEVVERVQGDELRITYINHATVLIQHRGLNIVTDPVWSQRVSPFSFIGPRRHQQPGLSLNQLPPIDLILVSHNHYDHLDLESLRGLAERFPLATVATGLGNGPLIRETGFARVVELDWWQELPLNDELTLHSVPVQHWSARTRGDTNRTLWMGFVVTSPDGPLLFPGDTGLGPEFRLIHERFGPMRFAALPIGAYAPRWFMRDNHMNPDDAVQAHKQLDSRNSLAIHFGTFNLTDEGQYTPPKDLAKALADWNVEADNFRVPTPGYQWQVPALDGDAATGLAEASGN</sequence>
<name>A0AAU7Y8L3_9PSED</name>
<dbReference type="Gene3D" id="3.60.15.10">
    <property type="entry name" value="Ribonuclease Z/Hydroxyacylglutathione hydrolase-like"/>
    <property type="match status" value="1"/>
</dbReference>
<dbReference type="RefSeq" id="WP_021221997.1">
    <property type="nucleotide sequence ID" value="NZ_AP023081.1"/>
</dbReference>
<dbReference type="PANTHER" id="PTHR15032">
    <property type="entry name" value="N-ACYL-PHOSPHATIDYLETHANOLAMINE-HYDROLYZING PHOSPHOLIPASE D"/>
    <property type="match status" value="1"/>
</dbReference>
<organism evidence="3">
    <name type="scientific">Pseudomonas solani</name>
    <dbReference type="NCBI Taxonomy" id="2731552"/>
    <lineage>
        <taxon>Bacteria</taxon>
        <taxon>Pseudomonadati</taxon>
        <taxon>Pseudomonadota</taxon>
        <taxon>Gammaproteobacteria</taxon>
        <taxon>Pseudomonadales</taxon>
        <taxon>Pseudomonadaceae</taxon>
        <taxon>Pseudomonas</taxon>
    </lineage>
</organism>
<dbReference type="GO" id="GO:0005737">
    <property type="term" value="C:cytoplasm"/>
    <property type="evidence" value="ECO:0007669"/>
    <property type="project" value="TreeGrafter"/>
</dbReference>
<dbReference type="InterPro" id="IPR001279">
    <property type="entry name" value="Metallo-B-lactamas"/>
</dbReference>
<dbReference type="EMBL" id="CP158373">
    <property type="protein sequence ID" value="XBY65138.1"/>
    <property type="molecule type" value="Genomic_DNA"/>
</dbReference>
<dbReference type="EMBL" id="AP023081">
    <property type="protein sequence ID" value="BCD86557.1"/>
    <property type="molecule type" value="Genomic_DNA"/>
</dbReference>
<keyword evidence="4" id="KW-1185">Reference proteome</keyword>
<dbReference type="SUPFAM" id="SSF56281">
    <property type="entry name" value="Metallo-hydrolase/oxidoreductase"/>
    <property type="match status" value="1"/>
</dbReference>
<dbReference type="PANTHER" id="PTHR15032:SF4">
    <property type="entry name" value="N-ACYL-PHOSPHATIDYLETHANOLAMINE-HYDROLYZING PHOSPHOLIPASE D"/>
    <property type="match status" value="1"/>
</dbReference>
<evidence type="ECO:0000313" key="2">
    <source>
        <dbReference type="EMBL" id="BCD86557.1"/>
    </source>
</evidence>
<dbReference type="AlphaFoldDB" id="A0AAU7Y8L3"/>
<reference evidence="3" key="2">
    <citation type="submission" date="2023-08" db="EMBL/GenBank/DDBJ databases">
        <title>Increased levels of nutrients transform a symbiont into a lethal pathobiont.</title>
        <authorList>
            <person name="Lachnit T."/>
            <person name="Ulrich L."/>
            <person name="Willmer F.M."/>
            <person name="Hasenbein T."/>
            <person name="Steiner L.X."/>
            <person name="Wolters M."/>
            <person name="Herbst E.M."/>
            <person name="Deines P."/>
        </authorList>
    </citation>
    <scope>NUCLEOTIDE SEQUENCE</scope>
    <source>
        <strain evidence="3">T3</strain>
    </source>
</reference>
<evidence type="ECO:0000313" key="3">
    <source>
        <dbReference type="EMBL" id="XBY65138.1"/>
    </source>
</evidence>
<reference evidence="2" key="1">
    <citation type="submission" date="2020-05" db="EMBL/GenBank/DDBJ databases">
        <title>Complete genome sequence of Pseudomonas sp. Sm006.</title>
        <authorList>
            <person name="Takeuchi K."/>
            <person name="Someya N."/>
        </authorList>
    </citation>
    <scope>NUCLEOTIDE SEQUENCE</scope>
    <source>
        <strain evidence="2">Sm006</strain>
    </source>
</reference>
<evidence type="ECO:0000313" key="4">
    <source>
        <dbReference type="Proteomes" id="UP001064896"/>
    </source>
</evidence>
<accession>A0AAU7Y8L3</accession>
<dbReference type="PROSITE" id="PS51257">
    <property type="entry name" value="PROKAR_LIPOPROTEIN"/>
    <property type="match status" value="1"/>
</dbReference>
<dbReference type="Proteomes" id="UP001064896">
    <property type="component" value="Chromosome"/>
</dbReference>
<dbReference type="InterPro" id="IPR036866">
    <property type="entry name" value="RibonucZ/Hydroxyglut_hydro"/>
</dbReference>
<evidence type="ECO:0000259" key="1">
    <source>
        <dbReference type="Pfam" id="PF12706"/>
    </source>
</evidence>